<dbReference type="GO" id="GO:0003677">
    <property type="term" value="F:DNA binding"/>
    <property type="evidence" value="ECO:0007669"/>
    <property type="project" value="InterPro"/>
</dbReference>
<organism evidence="7 8">
    <name type="scientific">Chitinophaga cymbidii</name>
    <dbReference type="NCBI Taxonomy" id="1096750"/>
    <lineage>
        <taxon>Bacteria</taxon>
        <taxon>Pseudomonadati</taxon>
        <taxon>Bacteroidota</taxon>
        <taxon>Chitinophagia</taxon>
        <taxon>Chitinophagales</taxon>
        <taxon>Chitinophagaceae</taxon>
        <taxon>Chitinophaga</taxon>
    </lineage>
</organism>
<keyword evidence="8" id="KW-1185">Reference proteome</keyword>
<evidence type="ECO:0000313" key="7">
    <source>
        <dbReference type="EMBL" id="GEP98225.1"/>
    </source>
</evidence>
<evidence type="ECO:0000256" key="3">
    <source>
        <dbReference type="ARBA" id="ARBA00023082"/>
    </source>
</evidence>
<dbReference type="GO" id="GO:0000428">
    <property type="term" value="C:DNA-directed RNA polymerase complex"/>
    <property type="evidence" value="ECO:0007669"/>
    <property type="project" value="UniProtKB-KW"/>
</dbReference>
<dbReference type="InterPro" id="IPR036388">
    <property type="entry name" value="WH-like_DNA-bd_sf"/>
</dbReference>
<proteinExistence type="inferred from homology"/>
<gene>
    <name evidence="7" type="ORF">CCY01nite_44850</name>
</gene>
<feature type="domain" description="RNA polymerase sigma-70 region 2" evidence="5">
    <location>
        <begin position="23"/>
        <end position="86"/>
    </location>
</feature>
<keyword evidence="7" id="KW-0240">DNA-directed RNA polymerase</keyword>
<evidence type="ECO:0000313" key="8">
    <source>
        <dbReference type="Proteomes" id="UP000321436"/>
    </source>
</evidence>
<dbReference type="InterPro" id="IPR039425">
    <property type="entry name" value="RNA_pol_sigma-70-like"/>
</dbReference>
<dbReference type="Gene3D" id="1.10.1740.10">
    <property type="match status" value="1"/>
</dbReference>
<sequence length="203" mass="23920">MDHNEKIVVRQLKEGSEKAYKYIYDTYYTTLCHTANKYLKDHDQAEQIVGDTIFHLWEIRETLEVEISLLWYLMTAVRNRCLNYLSLARTRYEVPVSSLVRSENVSDADVFTHATPGDYALRPLVEKELDAELNDAINALPPECKLVFIKSRFEKKRYEDISRELSISVNTVKYHMKNALRFLRERLEKHIAIVIILLSKIFF</sequence>
<dbReference type="InterPro" id="IPR014327">
    <property type="entry name" value="RNA_pol_sigma70_bacteroid"/>
</dbReference>
<evidence type="ECO:0000256" key="4">
    <source>
        <dbReference type="ARBA" id="ARBA00023163"/>
    </source>
</evidence>
<dbReference type="PANTHER" id="PTHR43133:SF46">
    <property type="entry name" value="RNA POLYMERASE SIGMA-70 FACTOR ECF SUBFAMILY"/>
    <property type="match status" value="1"/>
</dbReference>
<dbReference type="Proteomes" id="UP000321436">
    <property type="component" value="Unassembled WGS sequence"/>
</dbReference>
<evidence type="ECO:0000256" key="1">
    <source>
        <dbReference type="ARBA" id="ARBA00010641"/>
    </source>
</evidence>
<dbReference type="Pfam" id="PF04542">
    <property type="entry name" value="Sigma70_r2"/>
    <property type="match status" value="1"/>
</dbReference>
<dbReference type="Gene3D" id="1.10.10.10">
    <property type="entry name" value="Winged helix-like DNA-binding domain superfamily/Winged helix DNA-binding domain"/>
    <property type="match status" value="1"/>
</dbReference>
<dbReference type="InterPro" id="IPR007627">
    <property type="entry name" value="RNA_pol_sigma70_r2"/>
</dbReference>
<dbReference type="OrthoDB" id="1100095at2"/>
<name>A0A512RRB2_9BACT</name>
<dbReference type="AlphaFoldDB" id="A0A512RRB2"/>
<evidence type="ECO:0000259" key="6">
    <source>
        <dbReference type="Pfam" id="PF08281"/>
    </source>
</evidence>
<dbReference type="Pfam" id="PF08281">
    <property type="entry name" value="Sigma70_r4_2"/>
    <property type="match status" value="1"/>
</dbReference>
<dbReference type="InterPro" id="IPR013249">
    <property type="entry name" value="RNA_pol_sigma70_r4_t2"/>
</dbReference>
<comment type="similarity">
    <text evidence="1">Belongs to the sigma-70 factor family. ECF subfamily.</text>
</comment>
<reference evidence="7 8" key="1">
    <citation type="submission" date="2019-07" db="EMBL/GenBank/DDBJ databases">
        <title>Whole genome shotgun sequence of Chitinophaga cymbidii NBRC 109752.</title>
        <authorList>
            <person name="Hosoyama A."/>
            <person name="Uohara A."/>
            <person name="Ohji S."/>
            <person name="Ichikawa N."/>
        </authorList>
    </citation>
    <scope>NUCLEOTIDE SEQUENCE [LARGE SCALE GENOMIC DNA]</scope>
    <source>
        <strain evidence="7 8">NBRC 109752</strain>
    </source>
</reference>
<dbReference type="RefSeq" id="WP_146866533.1">
    <property type="nucleotide sequence ID" value="NZ_BKAU01000005.1"/>
</dbReference>
<dbReference type="SUPFAM" id="SSF88659">
    <property type="entry name" value="Sigma3 and sigma4 domains of RNA polymerase sigma factors"/>
    <property type="match status" value="1"/>
</dbReference>
<dbReference type="InterPro" id="IPR013324">
    <property type="entry name" value="RNA_pol_sigma_r3/r4-like"/>
</dbReference>
<keyword evidence="2" id="KW-0805">Transcription regulation</keyword>
<dbReference type="SUPFAM" id="SSF88946">
    <property type="entry name" value="Sigma2 domain of RNA polymerase sigma factors"/>
    <property type="match status" value="1"/>
</dbReference>
<protein>
    <submittedName>
        <fullName evidence="7">DNA-directed RNA polymerase sigma-70 factor</fullName>
    </submittedName>
</protein>
<evidence type="ECO:0000256" key="2">
    <source>
        <dbReference type="ARBA" id="ARBA00023015"/>
    </source>
</evidence>
<accession>A0A512RRB2</accession>
<dbReference type="NCBIfam" id="TIGR02937">
    <property type="entry name" value="sigma70-ECF"/>
    <property type="match status" value="1"/>
</dbReference>
<dbReference type="PANTHER" id="PTHR43133">
    <property type="entry name" value="RNA POLYMERASE ECF-TYPE SIGMA FACTO"/>
    <property type="match status" value="1"/>
</dbReference>
<keyword evidence="3" id="KW-0731">Sigma factor</keyword>
<dbReference type="InterPro" id="IPR013325">
    <property type="entry name" value="RNA_pol_sigma_r2"/>
</dbReference>
<dbReference type="EMBL" id="BKAU01000005">
    <property type="protein sequence ID" value="GEP98225.1"/>
    <property type="molecule type" value="Genomic_DNA"/>
</dbReference>
<comment type="caution">
    <text evidence="7">The sequence shown here is derived from an EMBL/GenBank/DDBJ whole genome shotgun (WGS) entry which is preliminary data.</text>
</comment>
<dbReference type="NCBIfam" id="TIGR02985">
    <property type="entry name" value="Sig70_bacteroi1"/>
    <property type="match status" value="1"/>
</dbReference>
<dbReference type="InterPro" id="IPR014284">
    <property type="entry name" value="RNA_pol_sigma-70_dom"/>
</dbReference>
<evidence type="ECO:0000259" key="5">
    <source>
        <dbReference type="Pfam" id="PF04542"/>
    </source>
</evidence>
<dbReference type="GO" id="GO:0006352">
    <property type="term" value="P:DNA-templated transcription initiation"/>
    <property type="evidence" value="ECO:0007669"/>
    <property type="project" value="InterPro"/>
</dbReference>
<dbReference type="GO" id="GO:0016987">
    <property type="term" value="F:sigma factor activity"/>
    <property type="evidence" value="ECO:0007669"/>
    <property type="project" value="UniProtKB-KW"/>
</dbReference>
<keyword evidence="4" id="KW-0804">Transcription</keyword>
<feature type="domain" description="RNA polymerase sigma factor 70 region 4 type 2" evidence="6">
    <location>
        <begin position="132"/>
        <end position="183"/>
    </location>
</feature>